<comment type="caution">
    <text evidence="1">The sequence shown here is derived from an EMBL/GenBank/DDBJ whole genome shotgun (WGS) entry which is preliminary data.</text>
</comment>
<evidence type="ECO:0000313" key="2">
    <source>
        <dbReference type="Proteomes" id="UP000276133"/>
    </source>
</evidence>
<organism evidence="1 2">
    <name type="scientific">Brachionus plicatilis</name>
    <name type="common">Marine rotifer</name>
    <name type="synonym">Brachionus muelleri</name>
    <dbReference type="NCBI Taxonomy" id="10195"/>
    <lineage>
        <taxon>Eukaryota</taxon>
        <taxon>Metazoa</taxon>
        <taxon>Spiralia</taxon>
        <taxon>Gnathifera</taxon>
        <taxon>Rotifera</taxon>
        <taxon>Eurotatoria</taxon>
        <taxon>Monogononta</taxon>
        <taxon>Pseudotrocha</taxon>
        <taxon>Ploima</taxon>
        <taxon>Brachionidae</taxon>
        <taxon>Brachionus</taxon>
    </lineage>
</organism>
<protein>
    <submittedName>
        <fullName evidence="1">Uncharacterized protein</fullName>
    </submittedName>
</protein>
<name>A0A3M7TAW8_BRAPC</name>
<dbReference type="Proteomes" id="UP000276133">
    <property type="component" value="Unassembled WGS sequence"/>
</dbReference>
<evidence type="ECO:0000313" key="1">
    <source>
        <dbReference type="EMBL" id="RNA45254.1"/>
    </source>
</evidence>
<dbReference type="AlphaFoldDB" id="A0A3M7TAW8"/>
<dbReference type="EMBL" id="REGN01000002">
    <property type="protein sequence ID" value="RNA45254.1"/>
    <property type="molecule type" value="Genomic_DNA"/>
</dbReference>
<sequence>MLVGTLIARLIGKLDSEEATFKNSKLGYNQECSFHRSQQKTRPLWPPGAVQCVETGYCGFDLIARVQCHHWYEMGLIELLHVTQPRFQFELHKFKIAITIIK</sequence>
<gene>
    <name evidence="1" type="ORF">BpHYR1_000283</name>
</gene>
<keyword evidence="2" id="KW-1185">Reference proteome</keyword>
<accession>A0A3M7TAW8</accession>
<proteinExistence type="predicted"/>
<reference evidence="1 2" key="1">
    <citation type="journal article" date="2018" name="Sci. Rep.">
        <title>Genomic signatures of local adaptation to the degree of environmental predictability in rotifers.</title>
        <authorList>
            <person name="Franch-Gras L."/>
            <person name="Hahn C."/>
            <person name="Garcia-Roger E.M."/>
            <person name="Carmona M.J."/>
            <person name="Serra M."/>
            <person name="Gomez A."/>
        </authorList>
    </citation>
    <scope>NUCLEOTIDE SEQUENCE [LARGE SCALE GENOMIC DNA]</scope>
    <source>
        <strain evidence="1">HYR1</strain>
    </source>
</reference>